<reference evidence="1 2" key="1">
    <citation type="submission" date="2016-11" db="EMBL/GenBank/DDBJ databases">
        <title>Draft Genome Sequences of Nine Cyanobacterial Strains from Diverse Habitats.</title>
        <authorList>
            <person name="Zhu T."/>
            <person name="Hou S."/>
            <person name="Lu X."/>
            <person name="Hess W.R."/>
        </authorList>
    </citation>
    <scope>NUCLEOTIDE SEQUENCE [LARGE SCALE GENOMIC DNA]</scope>
    <source>
        <strain evidence="1 2">IAM M-71</strain>
    </source>
</reference>
<protein>
    <submittedName>
        <fullName evidence="1">Uncharacterized protein</fullName>
    </submittedName>
</protein>
<evidence type="ECO:0000313" key="2">
    <source>
        <dbReference type="Proteomes" id="UP000185860"/>
    </source>
</evidence>
<comment type="caution">
    <text evidence="1">The sequence shown here is derived from an EMBL/GenBank/DDBJ whole genome shotgun (WGS) entry which is preliminary data.</text>
</comment>
<proteinExistence type="predicted"/>
<dbReference type="EMBL" id="MRCE01000016">
    <property type="protein sequence ID" value="OKH36415.1"/>
    <property type="molecule type" value="Genomic_DNA"/>
</dbReference>
<sequence length="217" mass="24871">MIGRIWQKIVQFFQSLFGRSNRKRSKSSLTTIKQQIQPPKRLENADYEFLFMQLLEGIAHGWQQPKVEKFFAELDDRTTEAQWVQWIQSFGERLLASPAPNQELALRMLALGEMGCGEISNTAGEIGLQLLQRQEKPLTEIPDTYSQSPSIFIGLDEAGNLEDQPQTISLEQLWELLQQDPELVQQMAALLQINTDNPEEIIRVLMNQSNSIPMDEI</sequence>
<name>A0A1U7IHB7_9CYAN</name>
<dbReference type="Proteomes" id="UP000185860">
    <property type="component" value="Unassembled WGS sequence"/>
</dbReference>
<dbReference type="RefSeq" id="WP_073594770.1">
    <property type="nucleotide sequence ID" value="NZ_MRCE01000016.1"/>
</dbReference>
<dbReference type="AlphaFoldDB" id="A0A1U7IHB7"/>
<gene>
    <name evidence="1" type="ORF">NIES2119_17390</name>
</gene>
<dbReference type="OrthoDB" id="561288at2"/>
<evidence type="ECO:0000313" key="1">
    <source>
        <dbReference type="EMBL" id="OKH36415.1"/>
    </source>
</evidence>
<organism evidence="1 2">
    <name type="scientific">[Phormidium ambiguum] IAM M-71</name>
    <dbReference type="NCBI Taxonomy" id="454136"/>
    <lineage>
        <taxon>Bacteria</taxon>
        <taxon>Bacillati</taxon>
        <taxon>Cyanobacteriota</taxon>
        <taxon>Cyanophyceae</taxon>
        <taxon>Oscillatoriophycideae</taxon>
        <taxon>Aerosakkonematales</taxon>
        <taxon>Aerosakkonemataceae</taxon>
        <taxon>Floridanema</taxon>
    </lineage>
</organism>
<accession>A0A1U7IHB7</accession>
<dbReference type="STRING" id="454136.NIES2119_17390"/>